<keyword evidence="3" id="KW-1185">Reference proteome</keyword>
<evidence type="ECO:0000313" key="2">
    <source>
        <dbReference type="EMBL" id="KAK1382323.1"/>
    </source>
</evidence>
<reference evidence="2" key="1">
    <citation type="submission" date="2023-02" db="EMBL/GenBank/DDBJ databases">
        <title>Genome of toxic invasive species Heracleum sosnowskyi carries increased number of genes despite the absence of recent whole-genome duplications.</title>
        <authorList>
            <person name="Schelkunov M."/>
            <person name="Shtratnikova V."/>
            <person name="Makarenko M."/>
            <person name="Klepikova A."/>
            <person name="Omelchenko D."/>
            <person name="Novikova G."/>
            <person name="Obukhova E."/>
            <person name="Bogdanov V."/>
            <person name="Penin A."/>
            <person name="Logacheva M."/>
        </authorList>
    </citation>
    <scope>NUCLEOTIDE SEQUENCE</scope>
    <source>
        <strain evidence="2">Hsosn_3</strain>
        <tissue evidence="2">Leaf</tissue>
    </source>
</reference>
<accession>A0AAD8MSF7</accession>
<comment type="caution">
    <text evidence="2">The sequence shown here is derived from an EMBL/GenBank/DDBJ whole genome shotgun (WGS) entry which is preliminary data.</text>
</comment>
<dbReference type="EMBL" id="JAUIZM010000005">
    <property type="protein sequence ID" value="KAK1382323.1"/>
    <property type="molecule type" value="Genomic_DNA"/>
</dbReference>
<reference evidence="2" key="2">
    <citation type="submission" date="2023-05" db="EMBL/GenBank/DDBJ databases">
        <authorList>
            <person name="Schelkunov M.I."/>
        </authorList>
    </citation>
    <scope>NUCLEOTIDE SEQUENCE</scope>
    <source>
        <strain evidence="2">Hsosn_3</strain>
        <tissue evidence="2">Leaf</tissue>
    </source>
</reference>
<proteinExistence type="predicted"/>
<dbReference type="Proteomes" id="UP001237642">
    <property type="component" value="Unassembled WGS sequence"/>
</dbReference>
<feature type="region of interest" description="Disordered" evidence="1">
    <location>
        <begin position="1"/>
        <end position="20"/>
    </location>
</feature>
<organism evidence="2 3">
    <name type="scientific">Heracleum sosnowskyi</name>
    <dbReference type="NCBI Taxonomy" id="360622"/>
    <lineage>
        <taxon>Eukaryota</taxon>
        <taxon>Viridiplantae</taxon>
        <taxon>Streptophyta</taxon>
        <taxon>Embryophyta</taxon>
        <taxon>Tracheophyta</taxon>
        <taxon>Spermatophyta</taxon>
        <taxon>Magnoliopsida</taxon>
        <taxon>eudicotyledons</taxon>
        <taxon>Gunneridae</taxon>
        <taxon>Pentapetalae</taxon>
        <taxon>asterids</taxon>
        <taxon>campanulids</taxon>
        <taxon>Apiales</taxon>
        <taxon>Apiaceae</taxon>
        <taxon>Apioideae</taxon>
        <taxon>apioid superclade</taxon>
        <taxon>Tordylieae</taxon>
        <taxon>Tordyliinae</taxon>
        <taxon>Heracleum</taxon>
    </lineage>
</organism>
<feature type="compositionally biased region" description="Basic residues" evidence="1">
    <location>
        <begin position="1"/>
        <end position="11"/>
    </location>
</feature>
<sequence>MWKRRRMKRRQRDVGGERRNFEFQTRSNGRMSGWDREWHQEGVINTRESEWKEVVAVSEDSWEEVKREALFLKVLMDKEAITAAEKGNKEILRYLINRIYRIKRTIGLKDIQQVIDGDSNAIERALRKMLLCKWEGPVVKYLNDNKQEIVEKGEDAHRKFIFSNLEWVDRNRQALETGGDKEGLRMASNQIHYNSLRNLKKKEYEYVFNSRTYAQALLNNGKGNIGDTEREILQTALMEEGMKEFSIKEIACWKFLIIFKNSEKKNSFDKNRVKSWLHDIREVEDEDLRIKRKLVVELRGIPCTAWTEINLMELTKELGDWGWWMVD</sequence>
<name>A0AAD8MSF7_9APIA</name>
<evidence type="ECO:0000313" key="3">
    <source>
        <dbReference type="Proteomes" id="UP001237642"/>
    </source>
</evidence>
<evidence type="ECO:0008006" key="4">
    <source>
        <dbReference type="Google" id="ProtNLM"/>
    </source>
</evidence>
<protein>
    <recommendedName>
        <fullName evidence="4">DUF4283 domain-containing protein</fullName>
    </recommendedName>
</protein>
<dbReference type="AlphaFoldDB" id="A0AAD8MSF7"/>
<evidence type="ECO:0000256" key="1">
    <source>
        <dbReference type="SAM" id="MobiDB-lite"/>
    </source>
</evidence>
<gene>
    <name evidence="2" type="ORF">POM88_020058</name>
</gene>